<dbReference type="InterPro" id="IPR001173">
    <property type="entry name" value="Glyco_trans_2-like"/>
</dbReference>
<dbReference type="RefSeq" id="WP_274840102.1">
    <property type="nucleotide sequence ID" value="NZ_JARCJF010000011.1"/>
</dbReference>
<dbReference type="AlphaFoldDB" id="A0ABD4XEQ1"/>
<dbReference type="EMBL" id="JARCJK010000011">
    <property type="protein sequence ID" value="MDE4167542.1"/>
    <property type="molecule type" value="Genomic_DNA"/>
</dbReference>
<dbReference type="SUPFAM" id="SSF53448">
    <property type="entry name" value="Nucleotide-diphospho-sugar transferases"/>
    <property type="match status" value="1"/>
</dbReference>
<evidence type="ECO:0000313" key="2">
    <source>
        <dbReference type="EMBL" id="MDE4167542.1"/>
    </source>
</evidence>
<name>A0ABD4XEQ1_9RHOB</name>
<dbReference type="Gene3D" id="3.90.550.10">
    <property type="entry name" value="Spore Coat Polysaccharide Biosynthesis Protein SpsA, Chain A"/>
    <property type="match status" value="1"/>
</dbReference>
<evidence type="ECO:0000259" key="1">
    <source>
        <dbReference type="Pfam" id="PF00535"/>
    </source>
</evidence>
<dbReference type="CDD" id="cd00761">
    <property type="entry name" value="Glyco_tranf_GTA_type"/>
    <property type="match status" value="1"/>
</dbReference>
<dbReference type="Proteomes" id="UP001218364">
    <property type="component" value="Unassembled WGS sequence"/>
</dbReference>
<sequence>MKLSLVIPVRNDPEGLTRLLAQVAELALFDAVLVCDDASDPPCRPADLGFDEAALGITYLPSDAHRGAGHARNMGLDAVQTDHVLFFDSDDLLAPPLVTLWQELQKQAAPFDFCLFRHVDSRERALGRPGPMEADQRLWQVCGLLGETPQEVGPDQAVQIVQIAAYPWNKIYRTGFLRDENIRCTEIPVHNDIELHWSGFLKARRILASGALCCEHFVAAQGNRLTNRRSADRLEVFRALAPLHRVLRKSGREPEFLLAMTGFYTRLFDWILDTLDEQYHAEFFRRISAFLLAQHDDISMALIAARDPALAQRINDHIRRGWG</sequence>
<proteinExistence type="predicted"/>
<organism evidence="2 3">
    <name type="scientific">Phaeobacter gallaeciensis</name>
    <dbReference type="NCBI Taxonomy" id="60890"/>
    <lineage>
        <taxon>Bacteria</taxon>
        <taxon>Pseudomonadati</taxon>
        <taxon>Pseudomonadota</taxon>
        <taxon>Alphaproteobacteria</taxon>
        <taxon>Rhodobacterales</taxon>
        <taxon>Roseobacteraceae</taxon>
        <taxon>Phaeobacter</taxon>
    </lineage>
</organism>
<dbReference type="Pfam" id="PF00535">
    <property type="entry name" value="Glycos_transf_2"/>
    <property type="match status" value="1"/>
</dbReference>
<feature type="domain" description="Glycosyltransferase 2-like" evidence="1">
    <location>
        <begin position="4"/>
        <end position="99"/>
    </location>
</feature>
<dbReference type="InterPro" id="IPR029044">
    <property type="entry name" value="Nucleotide-diphossugar_trans"/>
</dbReference>
<protein>
    <submittedName>
        <fullName evidence="2">Glycosyltransferase family A protein</fullName>
    </submittedName>
</protein>
<accession>A0ABD4XEQ1</accession>
<comment type="caution">
    <text evidence="2">The sequence shown here is derived from an EMBL/GenBank/DDBJ whole genome shotgun (WGS) entry which is preliminary data.</text>
</comment>
<evidence type="ECO:0000313" key="3">
    <source>
        <dbReference type="Proteomes" id="UP001218364"/>
    </source>
</evidence>
<gene>
    <name evidence="2" type="ORF">PXK24_17745</name>
</gene>
<reference evidence="2 3" key="1">
    <citation type="submission" date="2023-02" db="EMBL/GenBank/DDBJ databases">
        <title>Population genomics of bacteria associated with diatom.</title>
        <authorList>
            <person name="Xie J."/>
            <person name="Wang H."/>
        </authorList>
    </citation>
    <scope>NUCLEOTIDE SEQUENCE [LARGE SCALE GENOMIC DNA]</scope>
    <source>
        <strain evidence="2 3">PT47_8</strain>
    </source>
</reference>